<dbReference type="EMBL" id="BMAC01000167">
    <property type="protein sequence ID" value="GFP88385.1"/>
    <property type="molecule type" value="Genomic_DNA"/>
</dbReference>
<dbReference type="NCBIfam" id="TIGR01627">
    <property type="entry name" value="A_thal_3515"/>
    <property type="match status" value="1"/>
</dbReference>
<dbReference type="Proteomes" id="UP000653305">
    <property type="component" value="Unassembled WGS sequence"/>
</dbReference>
<keyword evidence="6" id="KW-0489">Methyltransferase</keyword>
<keyword evidence="6" id="KW-0808">Transferase</keyword>
<keyword evidence="7" id="KW-1185">Reference proteome</keyword>
<evidence type="ECO:0000256" key="3">
    <source>
        <dbReference type="ARBA" id="ARBA00022989"/>
    </source>
</evidence>
<evidence type="ECO:0000256" key="4">
    <source>
        <dbReference type="ARBA" id="ARBA00023136"/>
    </source>
</evidence>
<dbReference type="OrthoDB" id="1896682at2759"/>
<evidence type="ECO:0000256" key="5">
    <source>
        <dbReference type="SAM" id="Phobius"/>
    </source>
</evidence>
<comment type="subcellular location">
    <subcellularLocation>
        <location evidence="1">Golgi apparatus membrane</location>
        <topology evidence="1">Single-pass membrane protein</topology>
    </subcellularLocation>
</comment>
<dbReference type="AlphaFoldDB" id="A0A830BYQ4"/>
<sequence>MERKILNANQHGRQLMNVEKPSCLALLVVGLIGGASLVALFSRAPYSSSTLFCGGGAWGARAVGEATTTTTQMEAVLHYATTSVVPQQSLGEITVTSDVLKSVGPCNFLVFGLGHDSLMWAALNPGGTTLFLEESPDWVNATLKDAPGLHADVVPYRTKLSEADELLQHYLTEPGCRPDNSFLRGNTKCRLALNMLSDKVYDTEWDTIMIDAPRGYFPEAPGRMGAIYSAAIMARNRNKSGVTHVFLHDVDRRVEATYAEMFLCRKHLVKAVGRLWHFEIPPATNTANSDNFC</sequence>
<reference evidence="6" key="1">
    <citation type="submission" date="2020-07" db="EMBL/GenBank/DDBJ databases">
        <title>Ethylene signaling mediates host invasion by parasitic plants.</title>
        <authorList>
            <person name="Yoshida S."/>
        </authorList>
    </citation>
    <scope>NUCLEOTIDE SEQUENCE</scope>
    <source>
        <strain evidence="6">Okayama</strain>
    </source>
</reference>
<feature type="transmembrane region" description="Helical" evidence="5">
    <location>
        <begin position="21"/>
        <end position="41"/>
    </location>
</feature>
<comment type="caution">
    <text evidence="6">The sequence shown here is derived from an EMBL/GenBank/DDBJ whole genome shotgun (WGS) entry which is preliminary data.</text>
</comment>
<organism evidence="6 7">
    <name type="scientific">Phtheirospermum japonicum</name>
    <dbReference type="NCBI Taxonomy" id="374723"/>
    <lineage>
        <taxon>Eukaryota</taxon>
        <taxon>Viridiplantae</taxon>
        <taxon>Streptophyta</taxon>
        <taxon>Embryophyta</taxon>
        <taxon>Tracheophyta</taxon>
        <taxon>Spermatophyta</taxon>
        <taxon>Magnoliopsida</taxon>
        <taxon>eudicotyledons</taxon>
        <taxon>Gunneridae</taxon>
        <taxon>Pentapetalae</taxon>
        <taxon>asterids</taxon>
        <taxon>lamiids</taxon>
        <taxon>Lamiales</taxon>
        <taxon>Orobanchaceae</taxon>
        <taxon>Orobanchaceae incertae sedis</taxon>
        <taxon>Phtheirospermum</taxon>
    </lineage>
</organism>
<protein>
    <submittedName>
        <fullName evidence="6">Glucuronoxylan 4-o-methyltransferase 1</fullName>
    </submittedName>
</protein>
<gene>
    <name evidence="6" type="ORF">PHJA_000982200</name>
</gene>
<dbReference type="GO" id="GO:0000139">
    <property type="term" value="C:Golgi membrane"/>
    <property type="evidence" value="ECO:0007669"/>
    <property type="project" value="UniProtKB-SubCell"/>
</dbReference>
<proteinExistence type="predicted"/>
<evidence type="ECO:0000313" key="6">
    <source>
        <dbReference type="EMBL" id="GFP88385.1"/>
    </source>
</evidence>
<evidence type="ECO:0000256" key="2">
    <source>
        <dbReference type="ARBA" id="ARBA00022692"/>
    </source>
</evidence>
<dbReference type="GO" id="GO:0045492">
    <property type="term" value="P:xylan biosynthetic process"/>
    <property type="evidence" value="ECO:0007669"/>
    <property type="project" value="InterPro"/>
</dbReference>
<accession>A0A830BYQ4</accession>
<dbReference type="InterPro" id="IPR006514">
    <property type="entry name" value="IRX15/GXM/AGM"/>
</dbReference>
<dbReference type="GO" id="GO:0032259">
    <property type="term" value="P:methylation"/>
    <property type="evidence" value="ECO:0007669"/>
    <property type="project" value="UniProtKB-KW"/>
</dbReference>
<dbReference type="Pfam" id="PF21729">
    <property type="entry name" value="IRX15_IRX15L_GXM"/>
    <property type="match status" value="1"/>
</dbReference>
<evidence type="ECO:0000256" key="1">
    <source>
        <dbReference type="ARBA" id="ARBA00004194"/>
    </source>
</evidence>
<dbReference type="GO" id="GO:0008168">
    <property type="term" value="F:methyltransferase activity"/>
    <property type="evidence" value="ECO:0007669"/>
    <property type="project" value="UniProtKB-KW"/>
</dbReference>
<keyword evidence="4 5" id="KW-0472">Membrane</keyword>
<evidence type="ECO:0000313" key="7">
    <source>
        <dbReference type="Proteomes" id="UP000653305"/>
    </source>
</evidence>
<name>A0A830BYQ4_9LAMI</name>
<keyword evidence="2 5" id="KW-0812">Transmembrane</keyword>
<keyword evidence="3 5" id="KW-1133">Transmembrane helix</keyword>
<dbReference type="PANTHER" id="PTHR31444">
    <property type="entry name" value="OS11G0490100 PROTEIN"/>
    <property type="match status" value="1"/>
</dbReference>